<gene>
    <name evidence="1" type="ORF">J5Y05_07975</name>
</gene>
<dbReference type="Proteomes" id="UP000677875">
    <property type="component" value="Unassembled WGS sequence"/>
</dbReference>
<evidence type="ECO:0008006" key="3">
    <source>
        <dbReference type="Google" id="ProtNLM"/>
    </source>
</evidence>
<protein>
    <recommendedName>
        <fullName evidence="3">NIF system FeS cluster assembly NifU C-terminal domain-containing protein</fullName>
    </recommendedName>
</protein>
<organism evidence="1 2">
    <name type="scientific">Streptomyces tagetis</name>
    <dbReference type="NCBI Taxonomy" id="2820809"/>
    <lineage>
        <taxon>Bacteria</taxon>
        <taxon>Bacillati</taxon>
        <taxon>Actinomycetota</taxon>
        <taxon>Actinomycetes</taxon>
        <taxon>Kitasatosporales</taxon>
        <taxon>Streptomycetaceae</taxon>
        <taxon>Streptomyces</taxon>
    </lineage>
</organism>
<proteinExistence type="predicted"/>
<accession>A0A940XG06</accession>
<evidence type="ECO:0000313" key="2">
    <source>
        <dbReference type="Proteomes" id="UP000677875"/>
    </source>
</evidence>
<dbReference type="RefSeq" id="WP_210869452.1">
    <property type="nucleotide sequence ID" value="NZ_JAGPNL010000001.1"/>
</dbReference>
<reference evidence="1" key="1">
    <citation type="submission" date="2021-04" db="EMBL/GenBank/DDBJ databases">
        <title>Genome seq and assembly of Streptomyces sp. RG38.</title>
        <authorList>
            <person name="Chhetri G."/>
        </authorList>
    </citation>
    <scope>NUCLEOTIDE SEQUENCE</scope>
    <source>
        <strain evidence="1">RG38</strain>
    </source>
</reference>
<sequence length="191" mass="19430">MSGARSGSDAERAGRMVEEVLDRLTASGDRAAVEAAEELVRLLMEFYGAGLARTMELLGRDPGARAGGVREALLSDELVAGLLVLHGLHPQEVPERIARALDGLGQPVENAGFDAATGELRLRTSGSGGCGCGGSLAAVEQAARDALACLVPEVTRVVLEEEAGAPVLLQIGAAPPAASGTCGRPPAPAAW</sequence>
<comment type="caution">
    <text evidence="1">The sequence shown here is derived from an EMBL/GenBank/DDBJ whole genome shotgun (WGS) entry which is preliminary data.</text>
</comment>
<keyword evidence="2" id="KW-1185">Reference proteome</keyword>
<dbReference type="EMBL" id="JAGPNL010000001">
    <property type="protein sequence ID" value="MBQ0826442.1"/>
    <property type="molecule type" value="Genomic_DNA"/>
</dbReference>
<evidence type="ECO:0000313" key="1">
    <source>
        <dbReference type="EMBL" id="MBQ0826442.1"/>
    </source>
</evidence>
<dbReference type="AlphaFoldDB" id="A0A940XG06"/>
<name>A0A940XG06_9ACTN</name>